<reference evidence="1" key="1">
    <citation type="submission" date="2022-01" db="EMBL/GenBank/DDBJ databases">
        <authorList>
            <person name="Lagorce A."/>
        </authorList>
    </citation>
    <scope>NUCLEOTIDE SEQUENCE</scope>
    <source>
        <strain evidence="1">Th15_F1_A12</strain>
    </source>
</reference>
<dbReference type="InterPro" id="IPR031325">
    <property type="entry name" value="RHS_repeat"/>
</dbReference>
<dbReference type="PANTHER" id="PTHR32305">
    <property type="match status" value="1"/>
</dbReference>
<accession>A0AAU9QDE4</accession>
<dbReference type="InterPro" id="IPR050708">
    <property type="entry name" value="T6SS_VgrG/RHS"/>
</dbReference>
<dbReference type="RefSeq" id="WP_409587916.1">
    <property type="nucleotide sequence ID" value="NZ_CAKMTZ010000001.1"/>
</dbReference>
<dbReference type="EMBL" id="CAKMUD010000001">
    <property type="protein sequence ID" value="CAH1563043.1"/>
    <property type="molecule type" value="Genomic_DNA"/>
</dbReference>
<dbReference type="PANTHER" id="PTHR32305:SF15">
    <property type="entry name" value="PROTEIN RHSA-RELATED"/>
    <property type="match status" value="1"/>
</dbReference>
<proteinExistence type="predicted"/>
<evidence type="ECO:0000313" key="1">
    <source>
        <dbReference type="EMBL" id="CAH1563043.1"/>
    </source>
</evidence>
<comment type="caution">
    <text evidence="1">The sequence shown here is derived from an EMBL/GenBank/DDBJ whole genome shotgun (WGS) entry which is preliminary data.</text>
</comment>
<evidence type="ECO:0000313" key="2">
    <source>
        <dbReference type="Proteomes" id="UP001295462"/>
    </source>
</evidence>
<dbReference type="Proteomes" id="UP001295462">
    <property type="component" value="Unassembled WGS sequence"/>
</dbReference>
<dbReference type="AlphaFoldDB" id="A0AAU9QDE4"/>
<dbReference type="Pfam" id="PF05593">
    <property type="entry name" value="RHS_repeat"/>
    <property type="match status" value="1"/>
</dbReference>
<name>A0AAU9QDE4_9VIBR</name>
<protein>
    <submittedName>
        <fullName evidence="1">YD repeat</fullName>
    </submittedName>
</protein>
<dbReference type="InterPro" id="IPR006530">
    <property type="entry name" value="YD"/>
</dbReference>
<dbReference type="NCBIfam" id="TIGR01643">
    <property type="entry name" value="YD_repeat_2x"/>
    <property type="match status" value="1"/>
</dbReference>
<dbReference type="Gene3D" id="2.180.10.10">
    <property type="entry name" value="RHS repeat-associated core"/>
    <property type="match status" value="2"/>
</dbReference>
<sequence length="1263" mass="144304">MTVTSNATNFSEFISSGIDPRTGSYSINIDLGDFISHKTSGSVLSFQLSYSASNSRDSGFGRGWALPMTRFDNINNVLSLSTGQSFELIWNNDKDEYDIPYRKLKDIRVLYLSNSNELKVLYKDGRVDFIDYDSGLILRTISPSGLPIYFEYYNLDFEQTLWRVYDNAGREFTIDWWTDEWNTTVNHSFNNEVVQSFTFNKVGGGGFKRLTNIYFPEISSPMSLTYRFVEHCNYDVIEKVVHHSGMIESISYIDEGLLLPDRAPFDSAPCVSNYTLIPGSKQKSKYTVYEFSDKNYLGFASDREYVPGEDTLFKAEKDYRYTSTEINGSKRTVREYNKYHLIEKESFYQDSELYRAEDYVYFAELSSGIEYQPAIYSLLKSQVTTYYNLNGSRVIQQSFEYDDYGNQTQVIMPDGSRITRIYYPAQGESTNCPADPNLMVRYLKEETHYPVTNDNNEIERTTTTTYKAIPSQGIDTDYFVVQHTVEQSPTTIEFSYYEDEGSKPLKYGRLKSKTRVQNNHSSNVDYEYNFLSDALQTVSTYTSHDSLVSKDSEKVDYFWGGLVQTIDQDGVTTDFVYDKLGRNTKAVVLQGSEYEVTREIIFSVGDGNNSKLEVGDDGQTLTTIFNNAGNVIEVKQNSGLNNVPKTVLEKEYNEFGLVTKQTETDWFGSSSTSVSITFDYDFYGNIKYITHQDGRVEKVEQNYVGLSLTYEQVGLISESTNYNLSGNPIRRETRDNSGNVLAKTDYVYDGYSNLIETWDTSDRRTVFEYDEYDRLIKSTRYINNEEVTESYTYPDFAGEELPSIIKVNNVSLGEIHYDGLLRIKSETSVGVRKSYYYNGAQTYVSEIETPYGDRMNIRNDAYIQRPESVQIPGEDELTSIYQYDNKSGLLSYSLNQSCERSVVRDSSGRVLSEDIQLNDGVTKKIEYQYSELGKTTEIVDVFGGKRKFYYDEYARLKSTIESFFDSELVTTIEYDSFSRPIAYTTTKGNDVAKIDLTLNALGMETKRIATFNGIEEFTIHQEFNSDLMLSSRSYVSITGTTIENFSYDDLNRLTSYTSTGPSEPEDIYGNKIVEQRFSYDIYGNVTEIVNVFSSMDSNITTYNYDTNYPTRLNSISNTHQLYPSAVNFEYDQAGNLLNDNEGRHLIYDSLGRLTAVSNSNDVELTRYQYDSEGRLVAQTVEESFIYLFYINDKVTNEMCGDARSSVQYAVSGLVSRSVEVQGDETHEFLLGNGQGSVMESLSENEGSSDRIKAYFQYTPYGEG</sequence>
<organism evidence="1 2">
    <name type="scientific">Vibrio jasicida</name>
    <dbReference type="NCBI Taxonomy" id="766224"/>
    <lineage>
        <taxon>Bacteria</taxon>
        <taxon>Pseudomonadati</taxon>
        <taxon>Pseudomonadota</taxon>
        <taxon>Gammaproteobacteria</taxon>
        <taxon>Vibrionales</taxon>
        <taxon>Vibrionaceae</taxon>
        <taxon>Vibrio</taxon>
    </lineage>
</organism>
<gene>
    <name evidence="1" type="ORF">THF1A12_10130</name>
</gene>